<gene>
    <name evidence="2" type="ORF">QWY31_15495</name>
</gene>
<evidence type="ECO:0000313" key="3">
    <source>
        <dbReference type="Proteomes" id="UP001168552"/>
    </source>
</evidence>
<feature type="transmembrane region" description="Helical" evidence="1">
    <location>
        <begin position="160"/>
        <end position="183"/>
    </location>
</feature>
<feature type="transmembrane region" description="Helical" evidence="1">
    <location>
        <begin position="79"/>
        <end position="96"/>
    </location>
</feature>
<evidence type="ECO:0000313" key="2">
    <source>
        <dbReference type="EMBL" id="MDN4166915.1"/>
    </source>
</evidence>
<protein>
    <submittedName>
        <fullName evidence="2">DUF3667 domain-containing protein</fullName>
    </submittedName>
</protein>
<feature type="transmembrane region" description="Helical" evidence="1">
    <location>
        <begin position="129"/>
        <end position="148"/>
    </location>
</feature>
<proteinExistence type="predicted"/>
<sequence length="247" mass="28467">MQKECYNCGETLKGEFCHACGQKVRKERLSVKYLLTDFFSNVFNAERGAIPTTLLLLKSPEVVVKDFIRGKTQSYVNPFKYVFFLATLSAIAASFIDFEALKPSQMFNTPSNPESEEMGKNIIDILRQYFTAIQLLIVPLYAWVSYRVYKKEGYNYAEHVAMVCYLSGFMTLISTIGMLPFTISVDLMPYYNTFNLLFNIYFVFAYYRIGSKKGLLGILKAVWFVVLFYLLLVLFFASLGFIWVLVK</sequence>
<name>A0ABT8F8V4_9BACT</name>
<accession>A0ABT8F8V4</accession>
<organism evidence="2 3">
    <name type="scientific">Shiella aurantiaca</name>
    <dbReference type="NCBI Taxonomy" id="3058365"/>
    <lineage>
        <taxon>Bacteria</taxon>
        <taxon>Pseudomonadati</taxon>
        <taxon>Bacteroidota</taxon>
        <taxon>Cytophagia</taxon>
        <taxon>Cytophagales</taxon>
        <taxon>Shiellaceae</taxon>
        <taxon>Shiella</taxon>
    </lineage>
</organism>
<keyword evidence="1" id="KW-0812">Transmembrane</keyword>
<keyword evidence="3" id="KW-1185">Reference proteome</keyword>
<keyword evidence="1" id="KW-1133">Transmembrane helix</keyword>
<dbReference type="InterPro" id="IPR022134">
    <property type="entry name" value="DUF3667"/>
</dbReference>
<reference evidence="2" key="1">
    <citation type="submission" date="2023-06" db="EMBL/GenBank/DDBJ databases">
        <title>Cytophagales bacterium Strain LB-30, isolated from soil.</title>
        <authorList>
            <person name="Liu B."/>
        </authorList>
    </citation>
    <scope>NUCLEOTIDE SEQUENCE</scope>
    <source>
        <strain evidence="2">LB-30</strain>
    </source>
</reference>
<evidence type="ECO:0000256" key="1">
    <source>
        <dbReference type="SAM" id="Phobius"/>
    </source>
</evidence>
<dbReference type="Pfam" id="PF12412">
    <property type="entry name" value="DUF3667"/>
    <property type="match status" value="1"/>
</dbReference>
<comment type="caution">
    <text evidence="2">The sequence shown here is derived from an EMBL/GenBank/DDBJ whole genome shotgun (WGS) entry which is preliminary data.</text>
</comment>
<feature type="transmembrane region" description="Helical" evidence="1">
    <location>
        <begin position="189"/>
        <end position="209"/>
    </location>
</feature>
<dbReference type="Proteomes" id="UP001168552">
    <property type="component" value="Unassembled WGS sequence"/>
</dbReference>
<feature type="transmembrane region" description="Helical" evidence="1">
    <location>
        <begin position="221"/>
        <end position="246"/>
    </location>
</feature>
<dbReference type="EMBL" id="JAUHJS010000009">
    <property type="protein sequence ID" value="MDN4166915.1"/>
    <property type="molecule type" value="Genomic_DNA"/>
</dbReference>
<keyword evidence="1" id="KW-0472">Membrane</keyword>